<dbReference type="OrthoDB" id="6500128at2759"/>
<dbReference type="InterPro" id="IPR036640">
    <property type="entry name" value="ABC1_TM_sf"/>
</dbReference>
<feature type="domain" description="ABC transporter" evidence="14">
    <location>
        <begin position="236"/>
        <end position="505"/>
    </location>
</feature>
<feature type="transmembrane region" description="Helical" evidence="13">
    <location>
        <begin position="608"/>
        <end position="632"/>
    </location>
</feature>
<evidence type="ECO:0000256" key="13">
    <source>
        <dbReference type="SAM" id="Phobius"/>
    </source>
</evidence>
<dbReference type="InterPro" id="IPR011527">
    <property type="entry name" value="ABC1_TM_dom"/>
</dbReference>
<feature type="domain" description="ABC transmembrane type-1" evidence="15">
    <location>
        <begin position="613"/>
        <end position="896"/>
    </location>
</feature>
<dbReference type="FunFam" id="3.40.50.300:FF:000479">
    <property type="entry name" value="Multidrug resistance protein 1A"/>
    <property type="match status" value="1"/>
</dbReference>
<dbReference type="Gene3D" id="1.20.1560.10">
    <property type="entry name" value="ABC transporter type 1, transmembrane domain"/>
    <property type="match status" value="2"/>
</dbReference>
<feature type="transmembrane region" description="Helical" evidence="13">
    <location>
        <begin position="755"/>
        <end position="772"/>
    </location>
</feature>
<accession>A0A8E0RPV6</accession>
<dbReference type="InterPro" id="IPR017871">
    <property type="entry name" value="ABC_transporter-like_CS"/>
</dbReference>
<evidence type="ECO:0000256" key="6">
    <source>
        <dbReference type="ARBA" id="ARBA00022741"/>
    </source>
</evidence>
<keyword evidence="5" id="KW-0677">Repeat</keyword>
<reference evidence="16" key="1">
    <citation type="submission" date="2019-05" db="EMBL/GenBank/DDBJ databases">
        <title>Annotation for the trematode Fasciolopsis buski.</title>
        <authorList>
            <person name="Choi Y.-J."/>
        </authorList>
    </citation>
    <scope>NUCLEOTIDE SEQUENCE</scope>
    <source>
        <strain evidence="16">HT</strain>
        <tissue evidence="16">Whole worm</tissue>
    </source>
</reference>
<sequence length="1180" mass="130006">MAFGFSGPASVLIFRVLLNHLITPNITLEDIFQFIKWYLVLGAIIFVVSVTQTICFAVVSKRQAQKIRVLYFEAILNQDVSWFDGQASGSLINNLSDRINDIEQGIGSKLGECIHNVTGFISGILVAYIIDWTVALVASAMLPLVAFAFSCFGILHKYFSRKEQEAYSNASSICGESLSAIRTVVAFGGEEKEHKRYTKELRKAEKMGIRKAVAFGGTGGLIGFSMFMSAALVFWFGVKRIVESQSNPGNVVAVFMNIIFGSVLLGAAASRIPYIMGAMVSAKEIYATIERDPLIDKKTKGAMIKNFSGGIYFDSVSFTYPSRPDVKVLVQGTDVRELDLQHFRQQLGCVQQEPVLFEGTVMENIRLGNIVSSDDEIIEAAKLANAHQFIVELPDGYNTTVGEGGAGLSGGQKQRIAIARALIRNPSLLLLDEATSALDTKSERTVQAALNNASAGRTVLVVAHRLTTIRHADQIVVLDKGRICETGTHSELMLLGGMYVSMVKNQEASNESLDNLDEHEEEDIQKDTQKTEGENQEFIEPKQGNIPNPSDLIIANFWINFQDTSVGASLYSLSTNRSRIVEFKITNSLQRLKNSTAMRLIRMNGPELPFLMAGCLCSTLSGACQPIFAILYSEVYRIFQMDKPEMQNRISVISAAMAGVGVARLLVGFGQGYFFGVSGEKLIRRMRSSVFKSILQQEIGWFDKSENQAGALTALLATEATKLSQVTGTRLGSLCEIIMLIGISLSVAFYYSWQLTLLTLAFFPFMAIGTYLQHRVFGGENTENADTESIKMAQEVIRSERTVTSFSLEEHFYRKFEQSVGKYVRSQMKNSISFGVLYSFALILPTLSFCATFALGTHLIETKVIEMVALFRVFLVFSMASQGMGHAVSTSADAKTAIAAAGRMLCIMNRCPKIQTNIGNVPDTPFKGHIEFKNVYFRYPTRPDVCVLKNFSHTISPEQTVAFVGQSGCGKSTLIQLLQRFYDPSNRNLDNAGIYFDGMNLRNLAPRWIRQQIGVVSQEPVLFNVSISENIAYGDNTRDVSMDEIVEAARMANIHDFISSLPRGYDTLAGEGGSQLSGGQKQRIAIARALVRKPTLLLLDEATSSLDSENERLVESALDAARVSRTSIVVAHRLTTVENSDTIVVIEGGKKIEEGSPSELLEARGAFYALHHVQKNDREL</sequence>
<dbReference type="GO" id="GO:0015421">
    <property type="term" value="F:ABC-type oligopeptide transporter activity"/>
    <property type="evidence" value="ECO:0007669"/>
    <property type="project" value="TreeGrafter"/>
</dbReference>
<comment type="similarity">
    <text evidence="2">Belongs to the ABC transporter superfamily. ABCB family. Multidrug resistance exporter (TC 3.A.1.201) subfamily.</text>
</comment>
<evidence type="ECO:0000256" key="5">
    <source>
        <dbReference type="ARBA" id="ARBA00022737"/>
    </source>
</evidence>
<keyword evidence="11" id="KW-0325">Glycoprotein</keyword>
<dbReference type="InterPro" id="IPR027417">
    <property type="entry name" value="P-loop_NTPase"/>
</dbReference>
<dbReference type="PANTHER" id="PTHR43394">
    <property type="entry name" value="ATP-DEPENDENT PERMEASE MDL1, MITOCHONDRIAL"/>
    <property type="match status" value="1"/>
</dbReference>
<keyword evidence="9 13" id="KW-1133">Transmembrane helix</keyword>
<comment type="subcellular location">
    <subcellularLocation>
        <location evidence="1">Membrane</location>
        <topology evidence="1">Multi-pass membrane protein</topology>
    </subcellularLocation>
</comment>
<dbReference type="CDD" id="cd18578">
    <property type="entry name" value="ABC_6TM_Pgp_ABCB1_D2_like"/>
    <property type="match status" value="1"/>
</dbReference>
<feature type="transmembrane region" description="Helical" evidence="13">
    <location>
        <begin position="832"/>
        <end position="855"/>
    </location>
</feature>
<evidence type="ECO:0000256" key="7">
    <source>
        <dbReference type="ARBA" id="ARBA00022840"/>
    </source>
</evidence>
<feature type="domain" description="ABC transmembrane type-1" evidence="15">
    <location>
        <begin position="1"/>
        <end position="277"/>
    </location>
</feature>
<dbReference type="InterPro" id="IPR003593">
    <property type="entry name" value="AAA+_ATPase"/>
</dbReference>
<dbReference type="Proteomes" id="UP000728185">
    <property type="component" value="Unassembled WGS sequence"/>
</dbReference>
<feature type="region of interest" description="Disordered" evidence="12">
    <location>
        <begin position="509"/>
        <end position="534"/>
    </location>
</feature>
<feature type="transmembrane region" description="Helical" evidence="13">
    <location>
        <begin position="113"/>
        <end position="130"/>
    </location>
</feature>
<evidence type="ECO:0000256" key="2">
    <source>
        <dbReference type="ARBA" id="ARBA00007577"/>
    </source>
</evidence>
<feature type="transmembrane region" description="Helical" evidence="13">
    <location>
        <begin position="652"/>
        <end position="677"/>
    </location>
</feature>
<evidence type="ECO:0000256" key="4">
    <source>
        <dbReference type="ARBA" id="ARBA00022692"/>
    </source>
</evidence>
<feature type="domain" description="ABC transporter" evidence="14">
    <location>
        <begin position="930"/>
        <end position="1173"/>
    </location>
</feature>
<evidence type="ECO:0000313" key="17">
    <source>
        <dbReference type="Proteomes" id="UP000728185"/>
    </source>
</evidence>
<dbReference type="GO" id="GO:0090374">
    <property type="term" value="P:oligopeptide export from mitochondrion"/>
    <property type="evidence" value="ECO:0007669"/>
    <property type="project" value="TreeGrafter"/>
</dbReference>
<dbReference type="Gene3D" id="3.40.50.300">
    <property type="entry name" value="P-loop containing nucleotide triphosphate hydrolases"/>
    <property type="match status" value="2"/>
</dbReference>
<feature type="transmembrane region" description="Helical" evidence="13">
    <location>
        <begin position="250"/>
        <end position="269"/>
    </location>
</feature>
<keyword evidence="4 13" id="KW-0812">Transmembrane</keyword>
<dbReference type="AlphaFoldDB" id="A0A8E0RPV6"/>
<evidence type="ECO:0000256" key="1">
    <source>
        <dbReference type="ARBA" id="ARBA00004141"/>
    </source>
</evidence>
<organism evidence="16 17">
    <name type="scientific">Fasciolopsis buskii</name>
    <dbReference type="NCBI Taxonomy" id="27845"/>
    <lineage>
        <taxon>Eukaryota</taxon>
        <taxon>Metazoa</taxon>
        <taxon>Spiralia</taxon>
        <taxon>Lophotrochozoa</taxon>
        <taxon>Platyhelminthes</taxon>
        <taxon>Trematoda</taxon>
        <taxon>Digenea</taxon>
        <taxon>Plagiorchiida</taxon>
        <taxon>Echinostomata</taxon>
        <taxon>Echinostomatoidea</taxon>
        <taxon>Fasciolidae</taxon>
        <taxon>Fasciolopsis</taxon>
    </lineage>
</organism>
<dbReference type="EMBL" id="LUCM01008525">
    <property type="protein sequence ID" value="KAA0188248.1"/>
    <property type="molecule type" value="Genomic_DNA"/>
</dbReference>
<evidence type="ECO:0000256" key="9">
    <source>
        <dbReference type="ARBA" id="ARBA00022989"/>
    </source>
</evidence>
<dbReference type="FunFam" id="3.40.50.300:FF:000604">
    <property type="entry name" value="ABC transporter B family member 28"/>
    <property type="match status" value="1"/>
</dbReference>
<evidence type="ECO:0000256" key="10">
    <source>
        <dbReference type="ARBA" id="ARBA00023136"/>
    </source>
</evidence>
<keyword evidence="6" id="KW-0547">Nucleotide-binding</keyword>
<dbReference type="Pfam" id="PF00005">
    <property type="entry name" value="ABC_tran"/>
    <property type="match status" value="2"/>
</dbReference>
<dbReference type="SUPFAM" id="SSF90123">
    <property type="entry name" value="ABC transporter transmembrane region"/>
    <property type="match status" value="2"/>
</dbReference>
<dbReference type="InterPro" id="IPR039421">
    <property type="entry name" value="Type_1_exporter"/>
</dbReference>
<gene>
    <name evidence="16" type="ORF">FBUS_03343</name>
</gene>
<dbReference type="SMART" id="SM00382">
    <property type="entry name" value="AAA"/>
    <property type="match status" value="2"/>
</dbReference>
<dbReference type="CDD" id="cd03249">
    <property type="entry name" value="ABC_MTABC3_MDL1_MDL2"/>
    <property type="match status" value="1"/>
</dbReference>
<keyword evidence="3" id="KW-0813">Transport</keyword>
<keyword evidence="8" id="KW-1278">Translocase</keyword>
<keyword evidence="7" id="KW-0067">ATP-binding</keyword>
<dbReference type="PROSITE" id="PS00211">
    <property type="entry name" value="ABC_TRANSPORTER_1"/>
    <property type="match status" value="2"/>
</dbReference>
<feature type="transmembrane region" description="Helical" evidence="13">
    <location>
        <begin position="731"/>
        <end position="749"/>
    </location>
</feature>
<dbReference type="InterPro" id="IPR003439">
    <property type="entry name" value="ABC_transporter-like_ATP-bd"/>
</dbReference>
<dbReference type="GO" id="GO:0016887">
    <property type="term" value="F:ATP hydrolysis activity"/>
    <property type="evidence" value="ECO:0007669"/>
    <property type="project" value="InterPro"/>
</dbReference>
<dbReference type="GO" id="GO:0005524">
    <property type="term" value="F:ATP binding"/>
    <property type="evidence" value="ECO:0007669"/>
    <property type="project" value="UniProtKB-KW"/>
</dbReference>
<name>A0A8E0RPV6_9TREM</name>
<protein>
    <submittedName>
        <fullName evidence="16">Multidrug resistance protein 1</fullName>
    </submittedName>
</protein>
<dbReference type="PROSITE" id="PS50893">
    <property type="entry name" value="ABC_TRANSPORTER_2"/>
    <property type="match status" value="2"/>
</dbReference>
<feature type="transmembrane region" description="Helical" evidence="13">
    <location>
        <begin position="136"/>
        <end position="155"/>
    </location>
</feature>
<keyword evidence="17" id="KW-1185">Reference proteome</keyword>
<evidence type="ECO:0000256" key="3">
    <source>
        <dbReference type="ARBA" id="ARBA00022448"/>
    </source>
</evidence>
<proteinExistence type="inferred from homology"/>
<evidence type="ECO:0000259" key="14">
    <source>
        <dbReference type="PROSITE" id="PS50893"/>
    </source>
</evidence>
<evidence type="ECO:0000259" key="15">
    <source>
        <dbReference type="PROSITE" id="PS50929"/>
    </source>
</evidence>
<keyword evidence="10 13" id="KW-0472">Membrane</keyword>
<dbReference type="SUPFAM" id="SSF52540">
    <property type="entry name" value="P-loop containing nucleoside triphosphate hydrolases"/>
    <property type="match status" value="2"/>
</dbReference>
<feature type="transmembrane region" description="Helical" evidence="13">
    <location>
        <begin position="37"/>
        <end position="59"/>
    </location>
</feature>
<dbReference type="PROSITE" id="PS50929">
    <property type="entry name" value="ABC_TM1F"/>
    <property type="match status" value="2"/>
</dbReference>
<dbReference type="CDD" id="cd18577">
    <property type="entry name" value="ABC_6TM_Pgp_ABCB1_D1_like"/>
    <property type="match status" value="1"/>
</dbReference>
<dbReference type="PANTHER" id="PTHR43394:SF1">
    <property type="entry name" value="ATP-BINDING CASSETTE SUB-FAMILY B MEMBER 10, MITOCHONDRIAL"/>
    <property type="match status" value="1"/>
</dbReference>
<evidence type="ECO:0000313" key="16">
    <source>
        <dbReference type="EMBL" id="KAA0188248.1"/>
    </source>
</evidence>
<feature type="compositionally biased region" description="Acidic residues" evidence="12">
    <location>
        <begin position="514"/>
        <end position="524"/>
    </location>
</feature>
<evidence type="ECO:0000256" key="12">
    <source>
        <dbReference type="SAM" id="MobiDB-lite"/>
    </source>
</evidence>
<feature type="transmembrane region" description="Helical" evidence="13">
    <location>
        <begin position="212"/>
        <end position="238"/>
    </location>
</feature>
<comment type="caution">
    <text evidence="16">The sequence shown here is derived from an EMBL/GenBank/DDBJ whole genome shotgun (WGS) entry which is preliminary data.</text>
</comment>
<dbReference type="Pfam" id="PF00664">
    <property type="entry name" value="ABC_membrane"/>
    <property type="match status" value="2"/>
</dbReference>
<dbReference type="GO" id="GO:0005743">
    <property type="term" value="C:mitochondrial inner membrane"/>
    <property type="evidence" value="ECO:0007669"/>
    <property type="project" value="TreeGrafter"/>
</dbReference>
<evidence type="ECO:0000256" key="11">
    <source>
        <dbReference type="ARBA" id="ARBA00023180"/>
    </source>
</evidence>
<evidence type="ECO:0000256" key="8">
    <source>
        <dbReference type="ARBA" id="ARBA00022967"/>
    </source>
</evidence>